<reference evidence="2 3" key="2">
    <citation type="journal article" date="2015" name="Eukaryot. Cell">
        <title>Asexual propagation of a virulent clone complex in a human and feline outbreak of sporotrichosis.</title>
        <authorList>
            <person name="Teixeira Mde M."/>
            <person name="Rodrigues A.M."/>
            <person name="Tsui C.K."/>
            <person name="de Almeida L.G."/>
            <person name="Van Diepeningen A.D."/>
            <person name="van den Ende B.G."/>
            <person name="Fernandes G.F."/>
            <person name="Kano R."/>
            <person name="Hamelin R.C."/>
            <person name="Lopes-Bezerra L.M."/>
            <person name="Vasconcelos A.T."/>
            <person name="de Hoog S."/>
            <person name="de Camargo Z.P."/>
            <person name="Felipe M.S."/>
        </authorList>
    </citation>
    <scope>NUCLEOTIDE SEQUENCE [LARGE SCALE GENOMIC DNA]</scope>
    <source>
        <strain evidence="2 3">1099-18</strain>
    </source>
</reference>
<dbReference type="VEuPathDB" id="FungiDB:SPSK_10601"/>
<feature type="compositionally biased region" description="Basic and acidic residues" evidence="1">
    <location>
        <begin position="1"/>
        <end position="14"/>
    </location>
</feature>
<gene>
    <name evidence="2" type="ORF">SPSK_10601</name>
</gene>
<dbReference type="AlphaFoldDB" id="A0A0F2M0K2"/>
<feature type="compositionally biased region" description="Basic and acidic residues" evidence="1">
    <location>
        <begin position="50"/>
        <end position="87"/>
    </location>
</feature>
<dbReference type="Proteomes" id="UP000033710">
    <property type="component" value="Unassembled WGS sequence"/>
</dbReference>
<dbReference type="EMBL" id="AXCR01000010">
    <property type="protein sequence ID" value="KJR83243.1"/>
    <property type="molecule type" value="Genomic_DNA"/>
</dbReference>
<protein>
    <submittedName>
        <fullName evidence="2">Uncharacterized protein</fullName>
    </submittedName>
</protein>
<reference evidence="2 3" key="1">
    <citation type="journal article" date="2014" name="BMC Genomics">
        <title>Comparative genomics of the major fungal agents of human and animal Sporotrichosis: Sporothrix schenckii and Sporothrix brasiliensis.</title>
        <authorList>
            <person name="Teixeira M.M."/>
            <person name="de Almeida L.G."/>
            <person name="Kubitschek-Barreira P."/>
            <person name="Alves F.L."/>
            <person name="Kioshima E.S."/>
            <person name="Abadio A.K."/>
            <person name="Fernandes L."/>
            <person name="Derengowski L.S."/>
            <person name="Ferreira K.S."/>
            <person name="Souza R.C."/>
            <person name="Ruiz J.C."/>
            <person name="de Andrade N.C."/>
            <person name="Paes H.C."/>
            <person name="Nicola A.M."/>
            <person name="Albuquerque P."/>
            <person name="Gerber A.L."/>
            <person name="Martins V.P."/>
            <person name="Peconick L.D."/>
            <person name="Neto A.V."/>
            <person name="Chaucanez C.B."/>
            <person name="Silva P.A."/>
            <person name="Cunha O.L."/>
            <person name="de Oliveira F.F."/>
            <person name="dos Santos T.C."/>
            <person name="Barros A.L."/>
            <person name="Soares M.A."/>
            <person name="de Oliveira L.M."/>
            <person name="Marini M.M."/>
            <person name="Villalobos-Duno H."/>
            <person name="Cunha M.M."/>
            <person name="de Hoog S."/>
            <person name="da Silveira J.F."/>
            <person name="Henrissat B."/>
            <person name="Nino-Vega G.A."/>
            <person name="Cisalpino P.S."/>
            <person name="Mora-Montes H.M."/>
            <person name="Almeida S.R."/>
            <person name="Stajich J.E."/>
            <person name="Lopes-Bezerra L.M."/>
            <person name="Vasconcelos A.T."/>
            <person name="Felipe M.S."/>
        </authorList>
    </citation>
    <scope>NUCLEOTIDE SEQUENCE [LARGE SCALE GENOMIC DNA]</scope>
    <source>
        <strain evidence="2 3">1099-18</strain>
    </source>
</reference>
<sequence length="87" mass="10137">MKREEGKEEEQKEKRERRKIKTWQEDVERDLISQDRETRGKRMAGVSGQAEHKGRSGHLGRESKGGVLLRRVDTKVHTDGEKRAFGH</sequence>
<proteinExistence type="predicted"/>
<name>A0A0F2M0K2_SPOSC</name>
<accession>A0A0F2M0K2</accession>
<dbReference type="RefSeq" id="XP_016585919.1">
    <property type="nucleotide sequence ID" value="XM_016736945.1"/>
</dbReference>
<dbReference type="GeneID" id="27672222"/>
<feature type="compositionally biased region" description="Basic and acidic residues" evidence="1">
    <location>
        <begin position="22"/>
        <end position="40"/>
    </location>
</feature>
<comment type="caution">
    <text evidence="2">The sequence shown here is derived from an EMBL/GenBank/DDBJ whole genome shotgun (WGS) entry which is preliminary data.</text>
</comment>
<evidence type="ECO:0000313" key="3">
    <source>
        <dbReference type="Proteomes" id="UP000033710"/>
    </source>
</evidence>
<organism evidence="2 3">
    <name type="scientific">Sporothrix schenckii 1099-18</name>
    <dbReference type="NCBI Taxonomy" id="1397361"/>
    <lineage>
        <taxon>Eukaryota</taxon>
        <taxon>Fungi</taxon>
        <taxon>Dikarya</taxon>
        <taxon>Ascomycota</taxon>
        <taxon>Pezizomycotina</taxon>
        <taxon>Sordariomycetes</taxon>
        <taxon>Sordariomycetidae</taxon>
        <taxon>Ophiostomatales</taxon>
        <taxon>Ophiostomataceae</taxon>
        <taxon>Sporothrix</taxon>
    </lineage>
</organism>
<feature type="region of interest" description="Disordered" evidence="1">
    <location>
        <begin position="1"/>
        <end position="87"/>
    </location>
</feature>
<evidence type="ECO:0000313" key="2">
    <source>
        <dbReference type="EMBL" id="KJR83243.1"/>
    </source>
</evidence>
<evidence type="ECO:0000256" key="1">
    <source>
        <dbReference type="SAM" id="MobiDB-lite"/>
    </source>
</evidence>
<dbReference type="KEGG" id="ssck:SPSK_10601"/>